<comment type="caution">
    <text evidence="1">The sequence shown here is derived from an EMBL/GenBank/DDBJ whole genome shotgun (WGS) entry which is preliminary data.</text>
</comment>
<sequence>MHCPGSCIIPAINIINAFDIIRASSNDICVPGFNDLPKNAPEKLRIDLSNWIKNHGGGWKGKDAARHIGKQFITDWQLMKWTEEYRPSLSETKKSNNDMGFKSSAQNCKNVGTLIQCGECDKWHVLYSKSKLSSQDKEELAQFLDEI</sequence>
<protein>
    <submittedName>
        <fullName evidence="1">Uncharacterized protein</fullName>
    </submittedName>
</protein>
<keyword evidence="2" id="KW-1185">Reference proteome</keyword>
<evidence type="ECO:0000313" key="1">
    <source>
        <dbReference type="EMBL" id="GBB99757.1"/>
    </source>
</evidence>
<evidence type="ECO:0000313" key="2">
    <source>
        <dbReference type="Proteomes" id="UP000247702"/>
    </source>
</evidence>
<proteinExistence type="predicted"/>
<dbReference type="AlphaFoldDB" id="A0A2Z6RBD4"/>
<accession>A0A2Z6RBD4</accession>
<organism evidence="1 2">
    <name type="scientific">Rhizophagus clarus</name>
    <dbReference type="NCBI Taxonomy" id="94130"/>
    <lineage>
        <taxon>Eukaryota</taxon>
        <taxon>Fungi</taxon>
        <taxon>Fungi incertae sedis</taxon>
        <taxon>Mucoromycota</taxon>
        <taxon>Glomeromycotina</taxon>
        <taxon>Glomeromycetes</taxon>
        <taxon>Glomerales</taxon>
        <taxon>Glomeraceae</taxon>
        <taxon>Rhizophagus</taxon>
    </lineage>
</organism>
<gene>
    <name evidence="1" type="ORF">RclHR1_03620006</name>
</gene>
<dbReference type="Proteomes" id="UP000247702">
    <property type="component" value="Unassembled WGS sequence"/>
</dbReference>
<name>A0A2Z6RBD4_9GLOM</name>
<dbReference type="EMBL" id="BEXD01002913">
    <property type="protein sequence ID" value="GBB99757.1"/>
    <property type="molecule type" value="Genomic_DNA"/>
</dbReference>
<reference evidence="1 2" key="1">
    <citation type="submission" date="2017-11" db="EMBL/GenBank/DDBJ databases">
        <title>The genome of Rhizophagus clarus HR1 reveals common genetic basis of auxotrophy among arbuscular mycorrhizal fungi.</title>
        <authorList>
            <person name="Kobayashi Y."/>
        </authorList>
    </citation>
    <scope>NUCLEOTIDE SEQUENCE [LARGE SCALE GENOMIC DNA]</scope>
    <source>
        <strain evidence="1 2">HR1</strain>
    </source>
</reference>